<dbReference type="SUPFAM" id="SSF52540">
    <property type="entry name" value="P-loop containing nucleoside triphosphate hydrolases"/>
    <property type="match status" value="1"/>
</dbReference>
<keyword evidence="3" id="KW-0547">Nucleotide-binding</keyword>
<dbReference type="PROSITE" id="PS50893">
    <property type="entry name" value="ABC_TRANSPORTER_2"/>
    <property type="match status" value="1"/>
</dbReference>
<evidence type="ECO:0000256" key="4">
    <source>
        <dbReference type="ARBA" id="ARBA00022840"/>
    </source>
</evidence>
<dbReference type="PANTHER" id="PTHR42798">
    <property type="entry name" value="LIPOPROTEIN-RELEASING SYSTEM ATP-BINDING PROTEIN LOLD"/>
    <property type="match status" value="1"/>
</dbReference>
<reference evidence="7" key="1">
    <citation type="journal article" date="2017" name="Proc. Natl. Acad. Sci. U.S.A.">
        <title>Simulation of Deepwater Horizon oil plume reveals substrate specialization within a complex community of hydrocarbon-degraders.</title>
        <authorList>
            <person name="Hu P."/>
            <person name="Dubinsky E.A."/>
            <person name="Probst A.J."/>
            <person name="Wang J."/>
            <person name="Sieber C.M.K."/>
            <person name="Tom L.M."/>
            <person name="Gardinali P."/>
            <person name="Banfield J.F."/>
            <person name="Atlas R.M."/>
            <person name="Andersen G.L."/>
        </authorList>
    </citation>
    <scope>NUCLEOTIDE SEQUENCE [LARGE SCALE GENOMIC DNA]</scope>
</reference>
<sequence>MAFIEVNRVKKIFNKVHALNGVDVTFELGEQYAIKGASGSGKSTLLYLIGGLDRGSVGKINVGGRDLFSMNDDSLALYRNNFVGFIFQFHFLLPSMNCLDNILLPSKIGNKDTKLAESSAHELSKTLGVEHCLKKFPFELSGGEQQRINIIRALSLRPKLLLCDEPTGNLDSENSNIVTKLLKSLAAEFGATLITVTHDNSVSDQFEKVLIMKDGCIVSK</sequence>
<dbReference type="PROSITE" id="PS00211">
    <property type="entry name" value="ABC_TRANSPORTER_1"/>
    <property type="match status" value="1"/>
</dbReference>
<evidence type="ECO:0000256" key="3">
    <source>
        <dbReference type="ARBA" id="ARBA00022741"/>
    </source>
</evidence>
<dbReference type="InterPro" id="IPR027417">
    <property type="entry name" value="P-loop_NTPase"/>
</dbReference>
<evidence type="ECO:0000256" key="1">
    <source>
        <dbReference type="ARBA" id="ARBA00005417"/>
    </source>
</evidence>
<dbReference type="AlphaFoldDB" id="A0A1Y5FEL4"/>
<gene>
    <name evidence="6" type="ORF">A9Q84_04195</name>
</gene>
<evidence type="ECO:0000259" key="5">
    <source>
        <dbReference type="PROSITE" id="PS50893"/>
    </source>
</evidence>
<dbReference type="SMART" id="SM00382">
    <property type="entry name" value="AAA"/>
    <property type="match status" value="1"/>
</dbReference>
<dbReference type="InterPro" id="IPR003593">
    <property type="entry name" value="AAA+_ATPase"/>
</dbReference>
<dbReference type="GO" id="GO:0016887">
    <property type="term" value="F:ATP hydrolysis activity"/>
    <property type="evidence" value="ECO:0007669"/>
    <property type="project" value="InterPro"/>
</dbReference>
<dbReference type="InterPro" id="IPR017911">
    <property type="entry name" value="MacB-like_ATP-bd"/>
</dbReference>
<accession>A0A1Y5FEL4</accession>
<keyword evidence="4" id="KW-0067">ATP-binding</keyword>
<dbReference type="EMBL" id="MAAO01000004">
    <property type="protein sequence ID" value="OUR98624.1"/>
    <property type="molecule type" value="Genomic_DNA"/>
</dbReference>
<comment type="similarity">
    <text evidence="1">Belongs to the ABC transporter superfamily.</text>
</comment>
<feature type="domain" description="ABC transporter" evidence="5">
    <location>
        <begin position="4"/>
        <end position="220"/>
    </location>
</feature>
<name>A0A1Y5FEL4_9BACT</name>
<keyword evidence="2" id="KW-0813">Transport</keyword>
<dbReference type="Pfam" id="PF00005">
    <property type="entry name" value="ABC_tran"/>
    <property type="match status" value="1"/>
</dbReference>
<proteinExistence type="inferred from homology"/>
<protein>
    <recommendedName>
        <fullName evidence="5">ABC transporter domain-containing protein</fullName>
    </recommendedName>
</protein>
<dbReference type="Proteomes" id="UP000196531">
    <property type="component" value="Unassembled WGS sequence"/>
</dbReference>
<dbReference type="PANTHER" id="PTHR42798:SF7">
    <property type="entry name" value="ALPHA-D-RIBOSE 1-METHYLPHOSPHONATE 5-TRIPHOSPHATE SYNTHASE SUBUNIT PHNL"/>
    <property type="match status" value="1"/>
</dbReference>
<dbReference type="Gene3D" id="3.40.50.300">
    <property type="entry name" value="P-loop containing nucleotide triphosphate hydrolases"/>
    <property type="match status" value="1"/>
</dbReference>
<dbReference type="GO" id="GO:0005524">
    <property type="term" value="F:ATP binding"/>
    <property type="evidence" value="ECO:0007669"/>
    <property type="project" value="UniProtKB-KW"/>
</dbReference>
<dbReference type="CDD" id="cd03255">
    <property type="entry name" value="ABC_MJ0796_LolCDE_FtsE"/>
    <property type="match status" value="1"/>
</dbReference>
<dbReference type="InterPro" id="IPR017871">
    <property type="entry name" value="ABC_transporter-like_CS"/>
</dbReference>
<evidence type="ECO:0000313" key="6">
    <source>
        <dbReference type="EMBL" id="OUR98624.1"/>
    </source>
</evidence>
<evidence type="ECO:0000256" key="2">
    <source>
        <dbReference type="ARBA" id="ARBA00022448"/>
    </source>
</evidence>
<organism evidence="6 7">
    <name type="scientific">Halobacteriovorax marinus</name>
    <dbReference type="NCBI Taxonomy" id="97084"/>
    <lineage>
        <taxon>Bacteria</taxon>
        <taxon>Pseudomonadati</taxon>
        <taxon>Bdellovibrionota</taxon>
        <taxon>Bacteriovoracia</taxon>
        <taxon>Bacteriovoracales</taxon>
        <taxon>Halobacteriovoraceae</taxon>
        <taxon>Halobacteriovorax</taxon>
    </lineage>
</organism>
<evidence type="ECO:0000313" key="7">
    <source>
        <dbReference type="Proteomes" id="UP000196531"/>
    </source>
</evidence>
<comment type="caution">
    <text evidence="6">The sequence shown here is derived from an EMBL/GenBank/DDBJ whole genome shotgun (WGS) entry which is preliminary data.</text>
</comment>
<dbReference type="InterPro" id="IPR003439">
    <property type="entry name" value="ABC_transporter-like_ATP-bd"/>
</dbReference>